<dbReference type="SUPFAM" id="SSF48264">
    <property type="entry name" value="Cytochrome P450"/>
    <property type="match status" value="1"/>
</dbReference>
<accession>A0A1M2VBW1</accession>
<keyword evidence="8" id="KW-0560">Oxidoreductase</keyword>
<dbReference type="GO" id="GO:0004497">
    <property type="term" value="F:monooxygenase activity"/>
    <property type="evidence" value="ECO:0007669"/>
    <property type="project" value="UniProtKB-KW"/>
</dbReference>
<comment type="caution">
    <text evidence="12">The sequence shown here is derived from an EMBL/GenBank/DDBJ whole genome shotgun (WGS) entry which is preliminary data.</text>
</comment>
<keyword evidence="5" id="KW-0812">Transmembrane</keyword>
<evidence type="ECO:0000256" key="1">
    <source>
        <dbReference type="ARBA" id="ARBA00001971"/>
    </source>
</evidence>
<evidence type="ECO:0000256" key="8">
    <source>
        <dbReference type="ARBA" id="ARBA00023002"/>
    </source>
</evidence>
<dbReference type="PANTHER" id="PTHR46300">
    <property type="entry name" value="P450, PUTATIVE (EUROFUNG)-RELATED-RELATED"/>
    <property type="match status" value="1"/>
</dbReference>
<comment type="cofactor">
    <cofactor evidence="1">
        <name>heme</name>
        <dbReference type="ChEBI" id="CHEBI:30413"/>
    </cofactor>
</comment>
<dbReference type="InterPro" id="IPR001128">
    <property type="entry name" value="Cyt_P450"/>
</dbReference>
<dbReference type="GO" id="GO:0016020">
    <property type="term" value="C:membrane"/>
    <property type="evidence" value="ECO:0007669"/>
    <property type="project" value="UniProtKB-SubCell"/>
</dbReference>
<evidence type="ECO:0000256" key="9">
    <source>
        <dbReference type="ARBA" id="ARBA00023004"/>
    </source>
</evidence>
<dbReference type="Proteomes" id="UP000184267">
    <property type="component" value="Unassembled WGS sequence"/>
</dbReference>
<evidence type="ECO:0000256" key="5">
    <source>
        <dbReference type="ARBA" id="ARBA00022692"/>
    </source>
</evidence>
<sequence>MEWHAVDIAALVSFVTILALVIRRASHNALPPGPKPLPLFGNLFLLSQQQEWLQFASWGQQYGDVVTMRVFNKPIIILNSARAMADLFEARSAIYSSRSHLTMACDLMGWGETVVLMPYNERFKNYRRLLKVGLGTQVTREYWPLMEKEIARELIWLLDSPNAYVQHFRRTVGTVALKIAYGYEKENDEFTQLLKDTEDAVGMFTIAALPGVFLVDTLPLLRFIPPWFPGAGFFRKLGIRTQQLVKAMVDVPKGTVKR</sequence>
<evidence type="ECO:0000256" key="7">
    <source>
        <dbReference type="ARBA" id="ARBA00022989"/>
    </source>
</evidence>
<dbReference type="EMBL" id="MNAD01001491">
    <property type="protein sequence ID" value="OJT05054.1"/>
    <property type="molecule type" value="Genomic_DNA"/>
</dbReference>
<dbReference type="GO" id="GO:0020037">
    <property type="term" value="F:heme binding"/>
    <property type="evidence" value="ECO:0007669"/>
    <property type="project" value="InterPro"/>
</dbReference>
<keyword evidence="13" id="KW-1185">Reference proteome</keyword>
<dbReference type="PANTHER" id="PTHR46300:SF7">
    <property type="entry name" value="P450, PUTATIVE (EUROFUNG)-RELATED"/>
    <property type="match status" value="1"/>
</dbReference>
<dbReference type="STRING" id="154538.A0A1M2VBW1"/>
<dbReference type="OMA" id="IARELIW"/>
<dbReference type="OrthoDB" id="2789670at2759"/>
<keyword evidence="6" id="KW-0479">Metal-binding</keyword>
<dbReference type="InterPro" id="IPR036396">
    <property type="entry name" value="Cyt_P450_sf"/>
</dbReference>
<keyword evidence="7" id="KW-1133">Transmembrane helix</keyword>
<keyword evidence="9" id="KW-0408">Iron</keyword>
<evidence type="ECO:0000313" key="13">
    <source>
        <dbReference type="Proteomes" id="UP000184267"/>
    </source>
</evidence>
<protein>
    <submittedName>
        <fullName evidence="12">O-methylsterigmatocystin oxidoreductase</fullName>
    </submittedName>
</protein>
<proteinExistence type="inferred from homology"/>
<evidence type="ECO:0000256" key="2">
    <source>
        <dbReference type="ARBA" id="ARBA00004167"/>
    </source>
</evidence>
<gene>
    <name evidence="12" type="ORF">TRAPUB_4119</name>
</gene>
<dbReference type="Gene3D" id="1.10.630.10">
    <property type="entry name" value="Cytochrome P450"/>
    <property type="match status" value="1"/>
</dbReference>
<evidence type="ECO:0000313" key="12">
    <source>
        <dbReference type="EMBL" id="OJT05054.1"/>
    </source>
</evidence>
<organism evidence="12 13">
    <name type="scientific">Trametes pubescens</name>
    <name type="common">White-rot fungus</name>
    <dbReference type="NCBI Taxonomy" id="154538"/>
    <lineage>
        <taxon>Eukaryota</taxon>
        <taxon>Fungi</taxon>
        <taxon>Dikarya</taxon>
        <taxon>Basidiomycota</taxon>
        <taxon>Agaricomycotina</taxon>
        <taxon>Agaricomycetes</taxon>
        <taxon>Polyporales</taxon>
        <taxon>Polyporaceae</taxon>
        <taxon>Trametes</taxon>
    </lineage>
</organism>
<keyword evidence="10" id="KW-0503">Monooxygenase</keyword>
<comment type="similarity">
    <text evidence="3">Belongs to the cytochrome P450 family.</text>
</comment>
<comment type="subcellular location">
    <subcellularLocation>
        <location evidence="2">Membrane</location>
        <topology evidence="2">Single-pass membrane protein</topology>
    </subcellularLocation>
</comment>
<reference evidence="12 13" key="1">
    <citation type="submission" date="2016-10" db="EMBL/GenBank/DDBJ databases">
        <title>Genome sequence of the basidiomycete white-rot fungus Trametes pubescens.</title>
        <authorList>
            <person name="Makela M.R."/>
            <person name="Granchi Z."/>
            <person name="Peng M."/>
            <person name="De Vries R.P."/>
            <person name="Grigoriev I."/>
            <person name="Riley R."/>
            <person name="Hilden K."/>
        </authorList>
    </citation>
    <scope>NUCLEOTIDE SEQUENCE [LARGE SCALE GENOMIC DNA]</scope>
    <source>
        <strain evidence="12 13">FBCC735</strain>
    </source>
</reference>
<evidence type="ECO:0000256" key="10">
    <source>
        <dbReference type="ARBA" id="ARBA00023033"/>
    </source>
</evidence>
<dbReference type="GO" id="GO:0005506">
    <property type="term" value="F:iron ion binding"/>
    <property type="evidence" value="ECO:0007669"/>
    <property type="project" value="InterPro"/>
</dbReference>
<evidence type="ECO:0000256" key="11">
    <source>
        <dbReference type="ARBA" id="ARBA00023136"/>
    </source>
</evidence>
<name>A0A1M2VBW1_TRAPU</name>
<keyword evidence="4" id="KW-0349">Heme</keyword>
<dbReference type="InterPro" id="IPR050364">
    <property type="entry name" value="Cytochrome_P450_fung"/>
</dbReference>
<evidence type="ECO:0000256" key="4">
    <source>
        <dbReference type="ARBA" id="ARBA00022617"/>
    </source>
</evidence>
<evidence type="ECO:0000256" key="6">
    <source>
        <dbReference type="ARBA" id="ARBA00022723"/>
    </source>
</evidence>
<dbReference type="AlphaFoldDB" id="A0A1M2VBW1"/>
<evidence type="ECO:0000256" key="3">
    <source>
        <dbReference type="ARBA" id="ARBA00010617"/>
    </source>
</evidence>
<dbReference type="GO" id="GO:0016705">
    <property type="term" value="F:oxidoreductase activity, acting on paired donors, with incorporation or reduction of molecular oxygen"/>
    <property type="evidence" value="ECO:0007669"/>
    <property type="project" value="InterPro"/>
</dbReference>
<dbReference type="Pfam" id="PF00067">
    <property type="entry name" value="p450"/>
    <property type="match status" value="1"/>
</dbReference>
<keyword evidence="11" id="KW-0472">Membrane</keyword>